<dbReference type="RefSeq" id="XP_001749163.1">
    <property type="nucleotide sequence ID" value="XM_001749111.1"/>
</dbReference>
<dbReference type="NCBIfam" id="TIGR00414">
    <property type="entry name" value="serS"/>
    <property type="match status" value="1"/>
</dbReference>
<gene>
    <name evidence="11" type="ORF">MONBRDRAFT_33996</name>
</gene>
<dbReference type="InParanoid" id="A9V905"/>
<dbReference type="EMBL" id="CH991569">
    <property type="protein sequence ID" value="EDQ85969.1"/>
    <property type="molecule type" value="Genomic_DNA"/>
</dbReference>
<dbReference type="Pfam" id="PF00587">
    <property type="entry name" value="tRNA-synt_2b"/>
    <property type="match status" value="1"/>
</dbReference>
<dbReference type="SUPFAM" id="SSF55681">
    <property type="entry name" value="Class II aaRS and biotin synthetases"/>
    <property type="match status" value="1"/>
</dbReference>
<feature type="binding site" evidence="9">
    <location>
        <begin position="298"/>
        <end position="300"/>
    </location>
    <ligand>
        <name>ATP</name>
        <dbReference type="ChEBI" id="CHEBI:30616"/>
    </ligand>
</feature>
<dbReference type="EC" id="6.1.1.11" evidence="1"/>
<evidence type="ECO:0000256" key="1">
    <source>
        <dbReference type="ARBA" id="ARBA00012840"/>
    </source>
</evidence>
<dbReference type="GeneID" id="5894509"/>
<dbReference type="InterPro" id="IPR002314">
    <property type="entry name" value="aa-tRNA-synt_IIb"/>
</dbReference>
<dbReference type="InterPro" id="IPR045864">
    <property type="entry name" value="aa-tRNA-synth_II/BPL/LPL"/>
</dbReference>
<keyword evidence="2" id="KW-0436">Ligase</keyword>
<dbReference type="SUPFAM" id="SSF46589">
    <property type="entry name" value="tRNA-binding arm"/>
    <property type="match status" value="1"/>
</dbReference>
<feature type="binding site" evidence="8">
    <location>
        <position position="421"/>
    </location>
    <ligand>
        <name>L-serine</name>
        <dbReference type="ChEBI" id="CHEBI:33384"/>
    </ligand>
</feature>
<protein>
    <recommendedName>
        <fullName evidence="1">serine--tRNA ligase</fullName>
        <ecNumber evidence="1">6.1.1.11</ecNumber>
    </recommendedName>
    <alternativeName>
        <fullName evidence="7">Seryl-tRNA synthetase</fullName>
    </alternativeName>
</protein>
<dbReference type="InterPro" id="IPR006195">
    <property type="entry name" value="aa-tRNA-synth_II"/>
</dbReference>
<dbReference type="CDD" id="cd00770">
    <property type="entry name" value="SerRS_core"/>
    <property type="match status" value="1"/>
</dbReference>
<feature type="binding site" evidence="8">
    <location>
        <position position="321"/>
    </location>
    <ligand>
        <name>L-serine</name>
        <dbReference type="ChEBI" id="CHEBI:33384"/>
    </ligand>
</feature>
<evidence type="ECO:0000256" key="7">
    <source>
        <dbReference type="ARBA" id="ARBA00031113"/>
    </source>
</evidence>
<dbReference type="Proteomes" id="UP000001357">
    <property type="component" value="Unassembled WGS sequence"/>
</dbReference>
<evidence type="ECO:0000256" key="2">
    <source>
        <dbReference type="ARBA" id="ARBA00022598"/>
    </source>
</evidence>
<dbReference type="PANTHER" id="PTHR11778">
    <property type="entry name" value="SERYL-TRNA SYNTHETASE"/>
    <property type="match status" value="1"/>
</dbReference>
<evidence type="ECO:0000256" key="8">
    <source>
        <dbReference type="PIRSR" id="PIRSR001529-1"/>
    </source>
</evidence>
<proteinExistence type="predicted"/>
<dbReference type="GO" id="GO:0000049">
    <property type="term" value="F:tRNA binding"/>
    <property type="evidence" value="ECO:0000318"/>
    <property type="project" value="GO_Central"/>
</dbReference>
<dbReference type="eggNOG" id="KOG2509">
    <property type="taxonomic scope" value="Eukaryota"/>
</dbReference>
<dbReference type="STRING" id="81824.A9V905"/>
<evidence type="ECO:0000256" key="4">
    <source>
        <dbReference type="ARBA" id="ARBA00022840"/>
    </source>
</evidence>
<feature type="binding site" evidence="8">
    <location>
        <position position="298"/>
    </location>
    <ligand>
        <name>L-serine</name>
        <dbReference type="ChEBI" id="CHEBI:33384"/>
    </ligand>
</feature>
<reference evidence="11 12" key="1">
    <citation type="journal article" date="2008" name="Nature">
        <title>The genome of the choanoflagellate Monosiga brevicollis and the origin of metazoans.</title>
        <authorList>
            <consortium name="JGI Sequencing"/>
            <person name="King N."/>
            <person name="Westbrook M.J."/>
            <person name="Young S.L."/>
            <person name="Kuo A."/>
            <person name="Abedin M."/>
            <person name="Chapman J."/>
            <person name="Fairclough S."/>
            <person name="Hellsten U."/>
            <person name="Isogai Y."/>
            <person name="Letunic I."/>
            <person name="Marr M."/>
            <person name="Pincus D."/>
            <person name="Putnam N."/>
            <person name="Rokas A."/>
            <person name="Wright K.J."/>
            <person name="Zuzow R."/>
            <person name="Dirks W."/>
            <person name="Good M."/>
            <person name="Goodstein D."/>
            <person name="Lemons D."/>
            <person name="Li W."/>
            <person name="Lyons J.B."/>
            <person name="Morris A."/>
            <person name="Nichols S."/>
            <person name="Richter D.J."/>
            <person name="Salamov A."/>
            <person name="Bork P."/>
            <person name="Lim W.A."/>
            <person name="Manning G."/>
            <person name="Miller W.T."/>
            <person name="McGinnis W."/>
            <person name="Shapiro H."/>
            <person name="Tjian R."/>
            <person name="Grigoriev I.V."/>
            <person name="Rokhsar D."/>
        </authorList>
    </citation>
    <scope>NUCLEOTIDE SEQUENCE [LARGE SCALE GENOMIC DNA]</scope>
    <source>
        <strain evidence="12">MX1 / ATCC 50154</strain>
    </source>
</reference>
<evidence type="ECO:0000256" key="3">
    <source>
        <dbReference type="ARBA" id="ARBA00022741"/>
    </source>
</evidence>
<feature type="binding site" evidence="9">
    <location>
        <begin position="314"/>
        <end position="317"/>
    </location>
    <ligand>
        <name>ATP</name>
        <dbReference type="ChEBI" id="CHEBI:30616"/>
    </ligand>
</feature>
<keyword evidence="3" id="KW-0547">Nucleotide-binding</keyword>
<dbReference type="Pfam" id="PF02403">
    <property type="entry name" value="Seryl_tRNA_N"/>
    <property type="match status" value="1"/>
</dbReference>
<dbReference type="GO" id="GO:0004828">
    <property type="term" value="F:serine-tRNA ligase activity"/>
    <property type="evidence" value="ECO:0000318"/>
    <property type="project" value="GO_Central"/>
</dbReference>
<dbReference type="GO" id="GO:0005524">
    <property type="term" value="F:ATP binding"/>
    <property type="evidence" value="ECO:0007669"/>
    <property type="project" value="UniProtKB-KW"/>
</dbReference>
<evidence type="ECO:0000256" key="5">
    <source>
        <dbReference type="ARBA" id="ARBA00022917"/>
    </source>
</evidence>
<feature type="binding site" evidence="9">
    <location>
        <begin position="387"/>
        <end position="390"/>
    </location>
    <ligand>
        <name>ATP</name>
        <dbReference type="ChEBI" id="CHEBI:30616"/>
    </ligand>
</feature>
<evidence type="ECO:0000313" key="12">
    <source>
        <dbReference type="Proteomes" id="UP000001357"/>
    </source>
</evidence>
<evidence type="ECO:0000313" key="11">
    <source>
        <dbReference type="EMBL" id="EDQ85969.1"/>
    </source>
</evidence>
<accession>A9V905</accession>
<dbReference type="OMA" id="EQNCIDR"/>
<dbReference type="PROSITE" id="PS50862">
    <property type="entry name" value="AA_TRNA_LIGASE_II"/>
    <property type="match status" value="1"/>
</dbReference>
<dbReference type="InterPro" id="IPR033729">
    <property type="entry name" value="SerRS_core"/>
</dbReference>
<dbReference type="KEGG" id="mbr:MONBRDRAFT_33996"/>
<feature type="binding site" evidence="8">
    <location>
        <position position="267"/>
    </location>
    <ligand>
        <name>L-serine</name>
        <dbReference type="ChEBI" id="CHEBI:33384"/>
    </ligand>
</feature>
<dbReference type="GO" id="GO:0005739">
    <property type="term" value="C:mitochondrion"/>
    <property type="evidence" value="ECO:0000318"/>
    <property type="project" value="GO_Central"/>
</dbReference>
<dbReference type="InterPro" id="IPR015866">
    <property type="entry name" value="Ser-tRNA-synth_1_N"/>
</dbReference>
<feature type="domain" description="Aminoacyl-transfer RNA synthetases class-II family profile" evidence="10">
    <location>
        <begin position="169"/>
        <end position="448"/>
    </location>
</feature>
<sequence>MPAWSTVLRAAHPMRSNVSHRMRLAVGGLRHKTTLDFRTWKEDPAAVLQNARRRNVRLDLDLVLARHDAFTDLEYQSRQLRARRNEITADIKSAHQAGDDAVKQALAEEAKSLRSRLADVEAERDATYLELMQEALHVPNHTHPAVPDEEPTVLQVVGSKPVFDFEPRDHIALGEMHELFDFEAGARTTGTSFYYLKNAAAALEMALIQLALNRMMLAGYMPVSPPDVVRESLVAGCGFQPRDEASQVYELASKHASGAGTLCLAGTAEIPLAGLNMQRTFAAEELPLNMVAFGRAFRCEAGSHGTATRGLYRVHQFSKVELFSIMPNDEALSNAMHEKILADQVQLFTDLGLHFEVLDMPAHDLGAPAYRKFDIEAWMPGRASYGEISSTSNCLDYQSRRLEIRCKTADGTSSGFAHTLNGTACAIPRLLIALLETHQQADGRIPMPAVLHPFLPPQYHVLVPKQPKQPTAA</sequence>
<dbReference type="GO" id="GO:0070158">
    <property type="term" value="P:mitochondrial seryl-tRNA aminoacylation"/>
    <property type="evidence" value="ECO:0000318"/>
    <property type="project" value="GO_Central"/>
</dbReference>
<dbReference type="Gene3D" id="1.10.287.40">
    <property type="entry name" value="Serine-tRNA synthetase, tRNA binding domain"/>
    <property type="match status" value="1"/>
</dbReference>
<name>A9V905_MONBE</name>
<dbReference type="PRINTS" id="PR00981">
    <property type="entry name" value="TRNASYNTHSER"/>
</dbReference>
<keyword evidence="5" id="KW-0648">Protein biosynthesis</keyword>
<dbReference type="InterPro" id="IPR010978">
    <property type="entry name" value="tRNA-bd_arm"/>
</dbReference>
<evidence type="ECO:0000256" key="6">
    <source>
        <dbReference type="ARBA" id="ARBA00023146"/>
    </source>
</evidence>
<keyword evidence="4 9" id="KW-0067">ATP-binding</keyword>
<dbReference type="Gene3D" id="3.30.930.10">
    <property type="entry name" value="Bira Bifunctional Protein, Domain 2"/>
    <property type="match status" value="1"/>
</dbReference>
<organism evidence="11 12">
    <name type="scientific">Monosiga brevicollis</name>
    <name type="common">Choanoflagellate</name>
    <dbReference type="NCBI Taxonomy" id="81824"/>
    <lineage>
        <taxon>Eukaryota</taxon>
        <taxon>Choanoflagellata</taxon>
        <taxon>Craspedida</taxon>
        <taxon>Salpingoecidae</taxon>
        <taxon>Monosiga</taxon>
    </lineage>
</organism>
<keyword evidence="12" id="KW-1185">Reference proteome</keyword>
<dbReference type="InterPro" id="IPR042103">
    <property type="entry name" value="SerRS_1_N_sf"/>
</dbReference>
<keyword evidence="6" id="KW-0030">Aminoacyl-tRNA synthetase</keyword>
<feature type="site" description="Important for serine binding" evidence="8">
    <location>
        <position position="423"/>
    </location>
</feature>
<evidence type="ECO:0000256" key="9">
    <source>
        <dbReference type="PIRSR" id="PIRSR001529-2"/>
    </source>
</evidence>
<dbReference type="AlphaFoldDB" id="A9V905"/>
<dbReference type="FunCoup" id="A9V905">
    <property type="interactions" value="703"/>
</dbReference>
<dbReference type="PIRSF" id="PIRSF001529">
    <property type="entry name" value="Ser-tRNA-synth_IIa"/>
    <property type="match status" value="1"/>
</dbReference>
<evidence type="ECO:0000259" key="10">
    <source>
        <dbReference type="PROSITE" id="PS50862"/>
    </source>
</evidence>
<dbReference type="InterPro" id="IPR002317">
    <property type="entry name" value="Ser-tRNA-ligase_type_1"/>
</dbReference>